<keyword evidence="2" id="KW-0418">Kinase</keyword>
<dbReference type="InterPro" id="IPR014729">
    <property type="entry name" value="Rossmann-like_a/b/a_fold"/>
</dbReference>
<name>A0ABZ3BYP4_9GAMM</name>
<dbReference type="Proteomes" id="UP001449178">
    <property type="component" value="Chromosome"/>
</dbReference>
<dbReference type="SUPFAM" id="SSF52540">
    <property type="entry name" value="P-loop containing nucleoside triphosphate hydrolases"/>
    <property type="match status" value="1"/>
</dbReference>
<dbReference type="SMART" id="SM00530">
    <property type="entry name" value="HTH_XRE"/>
    <property type="match status" value="1"/>
</dbReference>
<keyword evidence="3" id="KW-1185">Reference proteome</keyword>
<dbReference type="EC" id="2.7.1.22" evidence="2"/>
<dbReference type="InterPro" id="IPR006417">
    <property type="entry name" value="NadR_NMN_Atrans"/>
</dbReference>
<dbReference type="InterPro" id="IPR052735">
    <property type="entry name" value="NAD_biosynth-regulator"/>
</dbReference>
<evidence type="ECO:0000259" key="1">
    <source>
        <dbReference type="PROSITE" id="PS50943"/>
    </source>
</evidence>
<dbReference type="InterPro" id="IPR010982">
    <property type="entry name" value="Lambda_DNA-bd_dom_sf"/>
</dbReference>
<dbReference type="InterPro" id="IPR016429">
    <property type="entry name" value="NAD_NadR"/>
</dbReference>
<dbReference type="Pfam" id="PF13521">
    <property type="entry name" value="AAA_28"/>
    <property type="match status" value="1"/>
</dbReference>
<evidence type="ECO:0000313" key="2">
    <source>
        <dbReference type="EMBL" id="WZW87659.1"/>
    </source>
</evidence>
<dbReference type="InterPro" id="IPR001387">
    <property type="entry name" value="Cro/C1-type_HTH"/>
</dbReference>
<protein>
    <submittedName>
        <fullName evidence="2">Multifunctional transcriptional regulator/nicotinamide-nucleotide adenylyltransferase/ribosylnicotinamide kinase NadR</fullName>
        <ecNumber evidence="2">2.7.1.22</ecNumber>
        <ecNumber evidence="2">2.7.7.1</ecNumber>
    </submittedName>
</protein>
<dbReference type="NCBIfam" id="NF005988">
    <property type="entry name" value="PRK08099.1"/>
    <property type="match status" value="1"/>
</dbReference>
<organism evidence="2 3">
    <name type="scientific">Ignatzschineria larvae DSM 13226</name>
    <dbReference type="NCBI Taxonomy" id="1111732"/>
    <lineage>
        <taxon>Bacteria</taxon>
        <taxon>Pseudomonadati</taxon>
        <taxon>Pseudomonadota</taxon>
        <taxon>Gammaproteobacteria</taxon>
        <taxon>Cardiobacteriales</taxon>
        <taxon>Ignatzschineriaceae</taxon>
        <taxon>Ignatzschineria</taxon>
    </lineage>
</organism>
<proteinExistence type="predicted"/>
<dbReference type="PANTHER" id="PTHR37512">
    <property type="entry name" value="TRIFUNCTIONAL NAD BIOSYNTHESIS/REGULATOR PROTEIN NADR"/>
    <property type="match status" value="1"/>
</dbReference>
<gene>
    <name evidence="2" type="primary">nadR</name>
    <name evidence="2" type="ORF">WMO13_09880</name>
</gene>
<dbReference type="EC" id="2.7.7.1" evidence="2"/>
<dbReference type="GO" id="GO:0050262">
    <property type="term" value="F:ribosylnicotinamide kinase activity"/>
    <property type="evidence" value="ECO:0007669"/>
    <property type="project" value="UniProtKB-EC"/>
</dbReference>
<dbReference type="PROSITE" id="PS50943">
    <property type="entry name" value="HTH_CROC1"/>
    <property type="match status" value="1"/>
</dbReference>
<dbReference type="Pfam" id="PF12844">
    <property type="entry name" value="HTH_19"/>
    <property type="match status" value="1"/>
</dbReference>
<dbReference type="InterPro" id="IPR027417">
    <property type="entry name" value="P-loop_NTPase"/>
</dbReference>
<sequence>MMIPVEHLKKVIKDRGLTLQRVAEQCDMTKGYLSQLLNGKIQNPSAVKMNALYQYLNIQQSDTQKQKVGLIFGAFYPLHTGHIYLIQRAISQLDELHIVLRYNEARDLQTFEDSAMSRQPTLKDRLRWLLQTFKYQKNIHIHYIDEENLTDSAKDQALWAQKVAYFLKSHNIQPDLIYTSELADEVFYQKYLNIPTKIIDPDREFMPIHGEDIRRSPLAHWEYIPTEVRPFFVKTIAILGGESSGKSMMVNKLANMFNTTSAWEYGREYVFEHLGGDERALQYSDYDQIALGHAKYINFAVKHANKIAFIDTDFLTTQAFCIQYEGKPHPFVQALIDSYRFDLVILLDNNTPWVADGLRHLGDNQVRKEFQSLLKKLLRENQIDYVEVTSDQYDERYLQCIELVEELLRNAR</sequence>
<accession>A0ABZ3BYP4</accession>
<keyword evidence="2" id="KW-0548">Nucleotidyltransferase</keyword>
<reference evidence="2 3" key="1">
    <citation type="submission" date="2024-03" db="EMBL/GenBank/DDBJ databases">
        <title>Complete Genome Sequence and Annotation of Ignatzschineria larvae DSM 13226.</title>
        <authorList>
            <person name="Cantrell E."/>
            <person name="Burcham Z.M."/>
        </authorList>
    </citation>
    <scope>NUCLEOTIDE SEQUENCE [LARGE SCALE GENOMIC DNA]</scope>
    <source>
        <strain evidence="2 3">DSM 13226</strain>
    </source>
</reference>
<dbReference type="EMBL" id="CP150637">
    <property type="protein sequence ID" value="WZW87659.1"/>
    <property type="molecule type" value="Genomic_DNA"/>
</dbReference>
<dbReference type="InterPro" id="IPR004821">
    <property type="entry name" value="Cyt_trans-like"/>
</dbReference>
<dbReference type="NCBIfam" id="TIGR01526">
    <property type="entry name" value="nadR_NMN_Atrans"/>
    <property type="match status" value="1"/>
</dbReference>
<dbReference type="SUPFAM" id="SSF52374">
    <property type="entry name" value="Nucleotidylyl transferase"/>
    <property type="match status" value="1"/>
</dbReference>
<dbReference type="GO" id="GO:0000309">
    <property type="term" value="F:nicotinamide-nucleotide adenylyltransferase activity"/>
    <property type="evidence" value="ECO:0007669"/>
    <property type="project" value="UniProtKB-EC"/>
</dbReference>
<dbReference type="SUPFAM" id="SSF47413">
    <property type="entry name" value="lambda repressor-like DNA-binding domains"/>
    <property type="match status" value="1"/>
</dbReference>
<dbReference type="PANTHER" id="PTHR37512:SF1">
    <property type="entry name" value="NADR_TTD14 AAA DOMAIN-CONTAINING PROTEIN"/>
    <property type="match status" value="1"/>
</dbReference>
<dbReference type="Gene3D" id="1.10.260.40">
    <property type="entry name" value="lambda repressor-like DNA-binding domains"/>
    <property type="match status" value="1"/>
</dbReference>
<evidence type="ECO:0000313" key="3">
    <source>
        <dbReference type="Proteomes" id="UP001449178"/>
    </source>
</evidence>
<dbReference type="NCBIfam" id="TIGR00125">
    <property type="entry name" value="cyt_tran_rel"/>
    <property type="match status" value="1"/>
</dbReference>
<feature type="domain" description="HTH cro/C1-type" evidence="1">
    <location>
        <begin position="8"/>
        <end position="64"/>
    </location>
</feature>
<dbReference type="InterPro" id="IPR038727">
    <property type="entry name" value="NadR/Ttd14_AAA_dom"/>
</dbReference>
<dbReference type="CDD" id="cd00093">
    <property type="entry name" value="HTH_XRE"/>
    <property type="match status" value="1"/>
</dbReference>
<dbReference type="PIRSF" id="PIRSF004776">
    <property type="entry name" value="NadR_NMNAT/RNK"/>
    <property type="match status" value="1"/>
</dbReference>
<dbReference type="Gene3D" id="3.40.50.620">
    <property type="entry name" value="HUPs"/>
    <property type="match status" value="1"/>
</dbReference>
<keyword evidence="2" id="KW-0808">Transferase</keyword>
<dbReference type="Gene3D" id="3.40.50.300">
    <property type="entry name" value="P-loop containing nucleotide triphosphate hydrolases"/>
    <property type="match status" value="1"/>
</dbReference>